<feature type="chain" id="PRO_5025351110" evidence="1">
    <location>
        <begin position="20"/>
        <end position="226"/>
    </location>
</feature>
<dbReference type="PANTHER" id="PTHR47797">
    <property type="entry name" value="DEHYDROGENASE, PUTATIVE (AFU_ORTHOLOGUE AFUA_8G05805)-RELATED"/>
    <property type="match status" value="1"/>
</dbReference>
<dbReference type="AlphaFoldDB" id="A0A6A5WZN0"/>
<proteinExistence type="predicted"/>
<feature type="domain" description="Cellobiose dehydrogenase-like cytochrome" evidence="2">
    <location>
        <begin position="36"/>
        <end position="217"/>
    </location>
</feature>
<reference evidence="3" key="1">
    <citation type="journal article" date="2020" name="Stud. Mycol.">
        <title>101 Dothideomycetes genomes: a test case for predicting lifestyles and emergence of pathogens.</title>
        <authorList>
            <person name="Haridas S."/>
            <person name="Albert R."/>
            <person name="Binder M."/>
            <person name="Bloem J."/>
            <person name="Labutti K."/>
            <person name="Salamov A."/>
            <person name="Andreopoulos B."/>
            <person name="Baker S."/>
            <person name="Barry K."/>
            <person name="Bills G."/>
            <person name="Bluhm B."/>
            <person name="Cannon C."/>
            <person name="Castanera R."/>
            <person name="Culley D."/>
            <person name="Daum C."/>
            <person name="Ezra D."/>
            <person name="Gonzalez J."/>
            <person name="Henrissat B."/>
            <person name="Kuo A."/>
            <person name="Liang C."/>
            <person name="Lipzen A."/>
            <person name="Lutzoni F."/>
            <person name="Magnuson J."/>
            <person name="Mondo S."/>
            <person name="Nolan M."/>
            <person name="Ohm R."/>
            <person name="Pangilinan J."/>
            <person name="Park H.-J."/>
            <person name="Ramirez L."/>
            <person name="Alfaro M."/>
            <person name="Sun H."/>
            <person name="Tritt A."/>
            <person name="Yoshinaga Y."/>
            <person name="Zwiers L.-H."/>
            <person name="Turgeon B."/>
            <person name="Goodwin S."/>
            <person name="Spatafora J."/>
            <person name="Crous P."/>
            <person name="Grigoriev I."/>
        </authorList>
    </citation>
    <scope>NUCLEOTIDE SEQUENCE</scope>
    <source>
        <strain evidence="3">CBS 123094</strain>
    </source>
</reference>
<dbReference type="PANTHER" id="PTHR47797:SF5">
    <property type="entry name" value="CELLOBIOSE DEHYDROGENASE CYTOCHROME DOMAIN-CONTAINING PROTEIN"/>
    <property type="match status" value="1"/>
</dbReference>
<evidence type="ECO:0000313" key="4">
    <source>
        <dbReference type="Proteomes" id="UP000799779"/>
    </source>
</evidence>
<dbReference type="OrthoDB" id="413885at2759"/>
<gene>
    <name evidence="3" type="ORF">P154DRAFT_116786</name>
</gene>
<name>A0A6A5WZN0_9PLEO</name>
<organism evidence="3 4">
    <name type="scientific">Amniculicola lignicola CBS 123094</name>
    <dbReference type="NCBI Taxonomy" id="1392246"/>
    <lineage>
        <taxon>Eukaryota</taxon>
        <taxon>Fungi</taxon>
        <taxon>Dikarya</taxon>
        <taxon>Ascomycota</taxon>
        <taxon>Pezizomycotina</taxon>
        <taxon>Dothideomycetes</taxon>
        <taxon>Pleosporomycetidae</taxon>
        <taxon>Pleosporales</taxon>
        <taxon>Amniculicolaceae</taxon>
        <taxon>Amniculicola</taxon>
    </lineage>
</organism>
<dbReference type="CDD" id="cd09630">
    <property type="entry name" value="CDH_like_cytochrome"/>
    <property type="match status" value="1"/>
</dbReference>
<dbReference type="SUPFAM" id="SSF49344">
    <property type="entry name" value="CBD9-like"/>
    <property type="match status" value="1"/>
</dbReference>
<evidence type="ECO:0000259" key="2">
    <source>
        <dbReference type="Pfam" id="PF16010"/>
    </source>
</evidence>
<sequence length="226" mass="24162">MRWTLAATWAASMMGLGLSAPAPVPVPAAAAELAPYFDSETGFQFHQYSAPHTLTSNIVYRIAVPSDAVLGTPYDIVIQVVCPNIVGWAALAWGGVMPRNPLTVYWGNSGKGLVSSRWATGHSTPQPYTGATYKLFTTGQKSNGTHWQFTAKCTGCSQWQGTSSMQYLNPKGTGRVAYASSTMKPSNPSVNTSPINQHEVQNYWSADLRQGQNADFAALVAKNGGA</sequence>
<keyword evidence="4" id="KW-1185">Reference proteome</keyword>
<keyword evidence="1" id="KW-0732">Signal</keyword>
<evidence type="ECO:0000256" key="1">
    <source>
        <dbReference type="SAM" id="SignalP"/>
    </source>
</evidence>
<dbReference type="Gene3D" id="2.60.40.1210">
    <property type="entry name" value="Cellobiose dehydrogenase, cytochrome domain"/>
    <property type="match status" value="1"/>
</dbReference>
<protein>
    <submittedName>
        <fullName evidence="3">Iron reductase domain protein</fullName>
    </submittedName>
</protein>
<evidence type="ECO:0000313" key="3">
    <source>
        <dbReference type="EMBL" id="KAF2007293.1"/>
    </source>
</evidence>
<accession>A0A6A5WZN0</accession>
<dbReference type="Pfam" id="PF16010">
    <property type="entry name" value="CDH-cyt"/>
    <property type="match status" value="1"/>
</dbReference>
<feature type="signal peptide" evidence="1">
    <location>
        <begin position="1"/>
        <end position="19"/>
    </location>
</feature>
<dbReference type="EMBL" id="ML977557">
    <property type="protein sequence ID" value="KAF2007293.1"/>
    <property type="molecule type" value="Genomic_DNA"/>
</dbReference>
<dbReference type="InterPro" id="IPR015920">
    <property type="entry name" value="Cellobiose_DH-like_cyt"/>
</dbReference>
<dbReference type="Proteomes" id="UP000799779">
    <property type="component" value="Unassembled WGS sequence"/>
</dbReference>